<dbReference type="Gene3D" id="3.30.300.180">
    <property type="match status" value="1"/>
</dbReference>
<name>X0WT76_9ZZZZ</name>
<sequence>MQEKELWKNTISCLETELSKATISAFFAGTELVSFKGDHAKIRCPNHLSA</sequence>
<feature type="non-terminal residue" evidence="1">
    <location>
        <position position="50"/>
    </location>
</feature>
<reference evidence="1" key="1">
    <citation type="journal article" date="2014" name="Front. Microbiol.">
        <title>High frequency of phylogenetically diverse reductive dehalogenase-homologous genes in deep subseafloor sedimentary metagenomes.</title>
        <authorList>
            <person name="Kawai M."/>
            <person name="Futagami T."/>
            <person name="Toyoda A."/>
            <person name="Takaki Y."/>
            <person name="Nishi S."/>
            <person name="Hori S."/>
            <person name="Arai W."/>
            <person name="Tsubouchi T."/>
            <person name="Morono Y."/>
            <person name="Uchiyama I."/>
            <person name="Ito T."/>
            <person name="Fujiyama A."/>
            <person name="Inagaki F."/>
            <person name="Takami H."/>
        </authorList>
    </citation>
    <scope>NUCLEOTIDE SEQUENCE</scope>
    <source>
        <strain evidence="1">Expedition CK06-06</strain>
    </source>
</reference>
<organism evidence="1">
    <name type="scientific">marine sediment metagenome</name>
    <dbReference type="NCBI Taxonomy" id="412755"/>
    <lineage>
        <taxon>unclassified sequences</taxon>
        <taxon>metagenomes</taxon>
        <taxon>ecological metagenomes</taxon>
    </lineage>
</organism>
<comment type="caution">
    <text evidence="1">The sequence shown here is derived from an EMBL/GenBank/DDBJ whole genome shotgun (WGS) entry which is preliminary data.</text>
</comment>
<dbReference type="AlphaFoldDB" id="X0WT76"/>
<accession>X0WT76</accession>
<dbReference type="InterPro" id="IPR038454">
    <property type="entry name" value="DnaA_N_sf"/>
</dbReference>
<protein>
    <submittedName>
        <fullName evidence="1">Uncharacterized protein</fullName>
    </submittedName>
</protein>
<gene>
    <name evidence="1" type="ORF">S01H1_72314</name>
</gene>
<evidence type="ECO:0000313" key="1">
    <source>
        <dbReference type="EMBL" id="GAG34169.1"/>
    </source>
</evidence>
<proteinExistence type="predicted"/>
<dbReference type="EMBL" id="BARS01048217">
    <property type="protein sequence ID" value="GAG34169.1"/>
    <property type="molecule type" value="Genomic_DNA"/>
</dbReference>